<dbReference type="AlphaFoldDB" id="A0A6L6XWJ2"/>
<comment type="caution">
    <text evidence="1">The sequence shown here is derived from an EMBL/GenBank/DDBJ whole genome shotgun (WGS) entry which is preliminary data.</text>
</comment>
<gene>
    <name evidence="1" type="ORF">GON03_20620</name>
</gene>
<name>A0A6L6XWJ2_9ACTN</name>
<evidence type="ECO:0000313" key="1">
    <source>
        <dbReference type="EMBL" id="MVQ51590.1"/>
    </source>
</evidence>
<dbReference type="InterPro" id="IPR021417">
    <property type="entry name" value="DUF3060"/>
</dbReference>
<protein>
    <submittedName>
        <fullName evidence="1">DUF3060 domain-containing protein</fullName>
    </submittedName>
</protein>
<sequence length="232" mass="23814">MPMTRPCRSANQVPARAVQLTLAAVLVVGLLGSAASGSAPSPLGASARAVVTCYEGEVLYLTGSADVSVGVANTRCGRVVLAGDNATVTLPETTQLDVTGSGNTVIGTGAGLGVIHLEGDDSTVRATRISGVYITGDGNRATAQRGGFAGAHGRQNVLRYGRLETMALRGDRNDGRAATCGATRVQGDRNKVVHGRLKVLLLSGNRNLVTVADGRVRVAASGTGNVLRLRRR</sequence>
<organism evidence="1 2">
    <name type="scientific">Nocardioides agri</name>
    <dbReference type="NCBI Taxonomy" id="2682843"/>
    <lineage>
        <taxon>Bacteria</taxon>
        <taxon>Bacillati</taxon>
        <taxon>Actinomycetota</taxon>
        <taxon>Actinomycetes</taxon>
        <taxon>Propionibacteriales</taxon>
        <taxon>Nocardioidaceae</taxon>
        <taxon>Nocardioides</taxon>
    </lineage>
</organism>
<dbReference type="Proteomes" id="UP000473525">
    <property type="component" value="Unassembled WGS sequence"/>
</dbReference>
<accession>A0A6L6XWJ2</accession>
<evidence type="ECO:0000313" key="2">
    <source>
        <dbReference type="Proteomes" id="UP000473525"/>
    </source>
</evidence>
<dbReference type="EMBL" id="WSEK01000005">
    <property type="protein sequence ID" value="MVQ51590.1"/>
    <property type="molecule type" value="Genomic_DNA"/>
</dbReference>
<reference evidence="1 2" key="1">
    <citation type="submission" date="2019-12" db="EMBL/GenBank/DDBJ databases">
        <authorList>
            <person name="Huq M.A."/>
        </authorList>
    </citation>
    <scope>NUCLEOTIDE SEQUENCE [LARGE SCALE GENOMIC DNA]</scope>
    <source>
        <strain evidence="1 2">MAH-18</strain>
    </source>
</reference>
<keyword evidence="2" id="KW-1185">Reference proteome</keyword>
<proteinExistence type="predicted"/>
<dbReference type="Pfam" id="PF11259">
    <property type="entry name" value="DUF3060"/>
    <property type="match status" value="1"/>
</dbReference>